<dbReference type="Pfam" id="PF01565">
    <property type="entry name" value="FAD_binding_4"/>
    <property type="match status" value="1"/>
</dbReference>
<dbReference type="SUPFAM" id="SSF56176">
    <property type="entry name" value="FAD-binding/transporter-associated domain-like"/>
    <property type="match status" value="1"/>
</dbReference>
<sequence>MEKISSWGRLSAEKHQSIYLTDRDSVLAQIQSSGVGISYGAGRSYGDVCLNPGGVIWRTNNLDHFIRFDSSTGRLICESGLRLQEIQDLFVPLGWMLAVTPGTELITVGGAIANDIHGKNHHHCGTFGEWVHKICLQRTDGELIECTPESNSDWFAATVGGIGLTGVIVWAELQLVEIPSAFLHVENIVQANLKTFFELSQNSQNEWQHCVSWIDCTQNRQKDLTGIFSRANFAHGEYPLKVQKHNLTFPVTPPISLINAYSMKCFNLLYLWMKQQGKKQTTEHYKTFLYPLDAIQNWNKAYGAKGFYQYQCVLPGDAAAIALTEMLEQIRKANDGSILTVLKSFSERPSVGMLSFPTAGITLAIDFPNRGQRTMKLFDSLDAIVRNAKGRLYLAKDARMPRDLFESSYPRLNEFLPYRDHGISSALSRRLMGY</sequence>
<dbReference type="Gene3D" id="3.30.465.10">
    <property type="match status" value="1"/>
</dbReference>
<evidence type="ECO:0000313" key="4">
    <source>
        <dbReference type="Proteomes" id="UP000624279"/>
    </source>
</evidence>
<dbReference type="EMBL" id="JACOGA010000004">
    <property type="protein sequence ID" value="MBC3873153.1"/>
    <property type="molecule type" value="Genomic_DNA"/>
</dbReference>
<dbReference type="InterPro" id="IPR016169">
    <property type="entry name" value="FAD-bd_PCMH_sub2"/>
</dbReference>
<evidence type="ECO:0000313" key="3">
    <source>
        <dbReference type="EMBL" id="MBC3873153.1"/>
    </source>
</evidence>
<name>A0ABR6Y959_9BURK</name>
<organism evidence="3 4">
    <name type="scientific">Undibacterium flavidum</name>
    <dbReference type="NCBI Taxonomy" id="2762297"/>
    <lineage>
        <taxon>Bacteria</taxon>
        <taxon>Pseudomonadati</taxon>
        <taxon>Pseudomonadota</taxon>
        <taxon>Betaproteobacteria</taxon>
        <taxon>Burkholderiales</taxon>
        <taxon>Oxalobacteraceae</taxon>
        <taxon>Undibacterium</taxon>
    </lineage>
</organism>
<keyword evidence="1" id="KW-0285">Flavoprotein</keyword>
<evidence type="ECO:0000256" key="1">
    <source>
        <dbReference type="ARBA" id="ARBA00022827"/>
    </source>
</evidence>
<dbReference type="PANTHER" id="PTHR43762">
    <property type="entry name" value="L-GULONOLACTONE OXIDASE"/>
    <property type="match status" value="1"/>
</dbReference>
<accession>A0ABR6Y959</accession>
<evidence type="ECO:0000259" key="2">
    <source>
        <dbReference type="PROSITE" id="PS51387"/>
    </source>
</evidence>
<feature type="domain" description="FAD-binding PCMH-type" evidence="2">
    <location>
        <begin position="10"/>
        <end position="178"/>
    </location>
</feature>
<protein>
    <submittedName>
        <fullName evidence="3">FAD-binding oxidoreductase</fullName>
    </submittedName>
</protein>
<dbReference type="InterPro" id="IPR010031">
    <property type="entry name" value="FAD_lactone_oxidase-like"/>
</dbReference>
<dbReference type="InterPro" id="IPR036318">
    <property type="entry name" value="FAD-bd_PCMH-like_sf"/>
</dbReference>
<gene>
    <name evidence="3" type="ORF">H8K55_06100</name>
</gene>
<dbReference type="PROSITE" id="PS51387">
    <property type="entry name" value="FAD_PCMH"/>
    <property type="match status" value="1"/>
</dbReference>
<dbReference type="InterPro" id="IPR006094">
    <property type="entry name" value="Oxid_FAD_bind_N"/>
</dbReference>
<dbReference type="PANTHER" id="PTHR43762:SF1">
    <property type="entry name" value="D-ARABINONO-1,4-LACTONE OXIDASE"/>
    <property type="match status" value="1"/>
</dbReference>
<dbReference type="InterPro" id="IPR016166">
    <property type="entry name" value="FAD-bd_PCMH"/>
</dbReference>
<dbReference type="RefSeq" id="WP_186941179.1">
    <property type="nucleotide sequence ID" value="NZ_JACOGA010000004.1"/>
</dbReference>
<keyword evidence="4" id="KW-1185">Reference proteome</keyword>
<comment type="caution">
    <text evidence="3">The sequence shown here is derived from an EMBL/GenBank/DDBJ whole genome shotgun (WGS) entry which is preliminary data.</text>
</comment>
<keyword evidence="1" id="KW-0274">FAD</keyword>
<proteinExistence type="predicted"/>
<dbReference type="Proteomes" id="UP000624279">
    <property type="component" value="Unassembled WGS sequence"/>
</dbReference>
<reference evidence="3 4" key="1">
    <citation type="submission" date="2020-08" db="EMBL/GenBank/DDBJ databases">
        <title>Novel species isolated from subtropical streams in China.</title>
        <authorList>
            <person name="Lu H."/>
        </authorList>
    </citation>
    <scope>NUCLEOTIDE SEQUENCE [LARGE SCALE GENOMIC DNA]</scope>
    <source>
        <strain evidence="3 4">LX15W</strain>
    </source>
</reference>